<feature type="domain" description="C4-type zinc ribbon" evidence="2">
    <location>
        <begin position="203"/>
        <end position="235"/>
    </location>
</feature>
<evidence type="ECO:0000256" key="1">
    <source>
        <dbReference type="SAM" id="Coils"/>
    </source>
</evidence>
<dbReference type="Gene3D" id="1.10.287.1490">
    <property type="match status" value="1"/>
</dbReference>
<proteinExistence type="predicted"/>
<feature type="coiled-coil region" evidence="1">
    <location>
        <begin position="47"/>
        <end position="144"/>
    </location>
</feature>
<dbReference type="AlphaFoldDB" id="A0A644XSL0"/>
<name>A0A644XSL0_9ZZZZ</name>
<evidence type="ECO:0000259" key="2">
    <source>
        <dbReference type="Pfam" id="PF02591"/>
    </source>
</evidence>
<dbReference type="Pfam" id="PF02591">
    <property type="entry name" value="Zn_ribbon_9"/>
    <property type="match status" value="1"/>
</dbReference>
<organism evidence="3">
    <name type="scientific">bioreactor metagenome</name>
    <dbReference type="NCBI Taxonomy" id="1076179"/>
    <lineage>
        <taxon>unclassified sequences</taxon>
        <taxon>metagenomes</taxon>
        <taxon>ecological metagenomes</taxon>
    </lineage>
</organism>
<dbReference type="SUPFAM" id="SSF58100">
    <property type="entry name" value="Bacterial hemolysins"/>
    <property type="match status" value="1"/>
</dbReference>
<evidence type="ECO:0000313" key="3">
    <source>
        <dbReference type="EMBL" id="MPM19206.1"/>
    </source>
</evidence>
<protein>
    <recommendedName>
        <fullName evidence="2">C4-type zinc ribbon domain-containing protein</fullName>
    </recommendedName>
</protein>
<dbReference type="InterPro" id="IPR003743">
    <property type="entry name" value="Zf-RING_7"/>
</dbReference>
<keyword evidence="1" id="KW-0175">Coiled coil</keyword>
<gene>
    <name evidence="3" type="ORF">SDC9_65624</name>
</gene>
<accession>A0A644XSL0</accession>
<reference evidence="3" key="1">
    <citation type="submission" date="2019-08" db="EMBL/GenBank/DDBJ databases">
        <authorList>
            <person name="Kucharzyk K."/>
            <person name="Murdoch R.W."/>
            <person name="Higgins S."/>
            <person name="Loffler F."/>
        </authorList>
    </citation>
    <scope>NUCLEOTIDE SEQUENCE</scope>
</reference>
<dbReference type="EMBL" id="VSSQ01003131">
    <property type="protein sequence ID" value="MPM19206.1"/>
    <property type="molecule type" value="Genomic_DNA"/>
</dbReference>
<sequence>MRKMDALWAYQEAEVAKASVEAEIRSTPARLKLNKLHKQLKTQQGVITKLGEDIETYEQQLNKLTDQVEKLEERLEVESGELVTIRQDEESTAEEMTELKRDIERLSREIAQAVREAKSLATEIEQATAEYQKTIRAASVAKKEYDTLRVECEKERESRADELAKHDAKLESLGKQVDQTLLARYEQVKLHHAVPIARVINSKCGGCNMSLPMVMLKKIATTDGIVECENCGRILYSGDQ</sequence>
<comment type="caution">
    <text evidence="3">The sequence shown here is derived from an EMBL/GenBank/DDBJ whole genome shotgun (WGS) entry which is preliminary data.</text>
</comment>